<accession>A0A1G2Q9N6</accession>
<name>A0A1G2Q9N6_9BACT</name>
<gene>
    <name evidence="1" type="ORF">A2114_01175</name>
</gene>
<comment type="caution">
    <text evidence="1">The sequence shown here is derived from an EMBL/GenBank/DDBJ whole genome shotgun (WGS) entry which is preliminary data.</text>
</comment>
<evidence type="ECO:0000313" key="1">
    <source>
        <dbReference type="EMBL" id="OHA56859.1"/>
    </source>
</evidence>
<dbReference type="Proteomes" id="UP000176494">
    <property type="component" value="Unassembled WGS sequence"/>
</dbReference>
<reference evidence="1 2" key="1">
    <citation type="journal article" date="2016" name="Nat. Commun.">
        <title>Thousands of microbial genomes shed light on interconnected biogeochemical processes in an aquifer system.</title>
        <authorList>
            <person name="Anantharaman K."/>
            <person name="Brown C.T."/>
            <person name="Hug L.A."/>
            <person name="Sharon I."/>
            <person name="Castelle C.J."/>
            <person name="Probst A.J."/>
            <person name="Thomas B.C."/>
            <person name="Singh A."/>
            <person name="Wilkins M.J."/>
            <person name="Karaoz U."/>
            <person name="Brodie E.L."/>
            <person name="Williams K.H."/>
            <person name="Hubbard S.S."/>
            <person name="Banfield J.F."/>
        </authorList>
    </citation>
    <scope>NUCLEOTIDE SEQUENCE [LARGE SCALE GENOMIC DNA]</scope>
</reference>
<protein>
    <submittedName>
        <fullName evidence="1">Uncharacterized protein</fullName>
    </submittedName>
</protein>
<dbReference type="EMBL" id="MHTG01000028">
    <property type="protein sequence ID" value="OHA56859.1"/>
    <property type="molecule type" value="Genomic_DNA"/>
</dbReference>
<organism evidence="1 2">
    <name type="scientific">Candidatus Vogelbacteria bacterium GWA1_51_14</name>
    <dbReference type="NCBI Taxonomy" id="1802435"/>
    <lineage>
        <taxon>Bacteria</taxon>
        <taxon>Candidatus Vogeliibacteriota</taxon>
    </lineage>
</organism>
<proteinExistence type="predicted"/>
<dbReference type="AlphaFoldDB" id="A0A1G2Q9N6"/>
<evidence type="ECO:0000313" key="2">
    <source>
        <dbReference type="Proteomes" id="UP000176494"/>
    </source>
</evidence>
<sequence length="190" mass="21777">MSKVRLVTEAQGLWVAKEGRRLGVKSTEFDQHRGEISKFLSGLGSIIKINRRQPLTYPDFVDKPLHPDMENKGPGPIDLDPQAKQVEQWLHPDQENSWVKGQVIYDHQVASNELELCFGLRELLAIQARGLDFFRRYFQNKTVFGWKGVVLARGGRHVPCLFERGGGVCLRWSWLGYDWYASSPALRLAR</sequence>